<dbReference type="PANTHER" id="PTHR42842">
    <property type="entry name" value="FAD/NAD(P)-BINDING OXIDOREDUCTASE"/>
    <property type="match status" value="1"/>
</dbReference>
<dbReference type="OrthoDB" id="9772594at2"/>
<dbReference type="Gene3D" id="3.50.50.60">
    <property type="entry name" value="FAD/NAD(P)-binding domain"/>
    <property type="match status" value="2"/>
</dbReference>
<keyword evidence="4" id="KW-1185">Reference proteome</keyword>
<dbReference type="SUPFAM" id="SSF51905">
    <property type="entry name" value="FAD/NAD(P)-binding domain"/>
    <property type="match status" value="1"/>
</dbReference>
<feature type="domain" description="FAD-dependent protein C-terminal" evidence="2">
    <location>
        <begin position="270"/>
        <end position="483"/>
    </location>
</feature>
<dbReference type="InterPro" id="IPR036188">
    <property type="entry name" value="FAD/NAD-bd_sf"/>
</dbReference>
<evidence type="ECO:0000259" key="2">
    <source>
        <dbReference type="Pfam" id="PF21688"/>
    </source>
</evidence>
<evidence type="ECO:0000313" key="4">
    <source>
        <dbReference type="Proteomes" id="UP000290204"/>
    </source>
</evidence>
<dbReference type="PANTHER" id="PTHR42842:SF3">
    <property type="entry name" value="FAD_NAD(P)-BINDING OXIDOREDUCTASE FAMILY PROTEIN"/>
    <property type="match status" value="1"/>
</dbReference>
<dbReference type="Pfam" id="PF21688">
    <property type="entry name" value="FAD-depend_C"/>
    <property type="match status" value="1"/>
</dbReference>
<feature type="domain" description="FAD-binding" evidence="1">
    <location>
        <begin position="85"/>
        <end position="117"/>
    </location>
</feature>
<dbReference type="InterPro" id="IPR002938">
    <property type="entry name" value="FAD-bd"/>
</dbReference>
<dbReference type="InterPro" id="IPR049516">
    <property type="entry name" value="FAD-depend_C"/>
</dbReference>
<dbReference type="EMBL" id="SDHW01000001">
    <property type="protein sequence ID" value="RXK62570.1"/>
    <property type="molecule type" value="Genomic_DNA"/>
</dbReference>
<dbReference type="GO" id="GO:0071949">
    <property type="term" value="F:FAD binding"/>
    <property type="evidence" value="ECO:0007669"/>
    <property type="project" value="InterPro"/>
</dbReference>
<evidence type="ECO:0000313" key="3">
    <source>
        <dbReference type="EMBL" id="RXK62570.1"/>
    </source>
</evidence>
<reference evidence="3 4" key="1">
    <citation type="submission" date="2019-01" db="EMBL/GenBank/DDBJ databases">
        <title>Lacibacter sp. strain TTM-7.</title>
        <authorList>
            <person name="Chen W.-M."/>
        </authorList>
    </citation>
    <scope>NUCLEOTIDE SEQUENCE [LARGE SCALE GENOMIC DNA]</scope>
    <source>
        <strain evidence="3 4">TTM-7</strain>
    </source>
</reference>
<name>A0A4Q1CNC5_9BACT</name>
<dbReference type="PRINTS" id="PR00419">
    <property type="entry name" value="ADXRDTASE"/>
</dbReference>
<sequence length="541" mass="59101">MQQQITLRLLPSLAADSTAIKKEIANVTGVACEAVSGYYIQKQSIDARSKQAYINLTLQAFINEPVQDRQGVEFTFQNVHNASKKVIVVGAGPAGLFAALRLIEAGIKPVIIERGKDVRARRRDLAALNKQGEVNPESNYCFGEGGAGTYSDGKLYTRSSKRGSIDRILQLFVRFGAEEKILYQSHPHIGTNKLPHIITAMREFIIDCGGEIHFETKLTNFIVERDVLKGIEINHVEKLYADAVILATGHSARDIFELLHENKIAIEAKPFALGVRIEHPQSLIDSIQYRCSVRSEFLPPASYSLVEQVQGKGVFSFCMCPGGIIAPAATSPGELVVNGWSPSKRNNAFANSGMVVTIEVKDAVEYIKKQSRKLSGPKTKIQIDENDPLLLMKFQQAIEQKAFVAGGGKFVAPAQRMADMFDRKTSSSLPDCSYLPGLNSVDLRQVLPPFVFDDLRLGFKAFGQKMRGYFTNEAVVVATESRTSSPVRIPRDNETLQHTQIKGLYPCGEGAGYAGGIVSAAMDGERVAAMIAAVSDASKSA</sequence>
<accession>A0A4Q1CNC5</accession>
<comment type="caution">
    <text evidence="3">The sequence shown here is derived from an EMBL/GenBank/DDBJ whole genome shotgun (WGS) entry which is preliminary data.</text>
</comment>
<proteinExistence type="predicted"/>
<gene>
    <name evidence="3" type="ORF">ESA94_06110</name>
</gene>
<dbReference type="Pfam" id="PF01494">
    <property type="entry name" value="FAD_binding_3"/>
    <property type="match status" value="1"/>
</dbReference>
<organism evidence="3 4">
    <name type="scientific">Lacibacter luteus</name>
    <dbReference type="NCBI Taxonomy" id="2508719"/>
    <lineage>
        <taxon>Bacteria</taxon>
        <taxon>Pseudomonadati</taxon>
        <taxon>Bacteroidota</taxon>
        <taxon>Chitinophagia</taxon>
        <taxon>Chitinophagales</taxon>
        <taxon>Chitinophagaceae</taxon>
        <taxon>Lacibacter</taxon>
    </lineage>
</organism>
<dbReference type="RefSeq" id="WP_129129941.1">
    <property type="nucleotide sequence ID" value="NZ_SDHW01000001.1"/>
</dbReference>
<dbReference type="PIRSF" id="PIRSF038984">
    <property type="entry name" value="FAD_binding_protein"/>
    <property type="match status" value="1"/>
</dbReference>
<dbReference type="Proteomes" id="UP000290204">
    <property type="component" value="Unassembled WGS sequence"/>
</dbReference>
<evidence type="ECO:0000259" key="1">
    <source>
        <dbReference type="Pfam" id="PF01494"/>
    </source>
</evidence>
<dbReference type="InterPro" id="IPR028348">
    <property type="entry name" value="FAD-binding_protein"/>
</dbReference>
<protein>
    <submittedName>
        <fullName evidence="3">FAD-binding protein</fullName>
    </submittedName>
</protein>
<dbReference type="AlphaFoldDB" id="A0A4Q1CNC5"/>